<dbReference type="KEGG" id="dli:dnl_27240"/>
<proteinExistence type="inferred from homology"/>
<keyword evidence="5 6" id="KW-0472">Membrane</keyword>
<dbReference type="GO" id="GO:0005886">
    <property type="term" value="C:plasma membrane"/>
    <property type="evidence" value="ECO:0007669"/>
    <property type="project" value="TreeGrafter"/>
</dbReference>
<comment type="subcellular location">
    <subcellularLocation>
        <location evidence="1">Membrane</location>
        <topology evidence="1">Multi-pass membrane protein</topology>
    </subcellularLocation>
</comment>
<accession>A0A975B854</accession>
<evidence type="ECO:0000256" key="1">
    <source>
        <dbReference type="ARBA" id="ARBA00004141"/>
    </source>
</evidence>
<sequence length="244" mass="26260">MQTLREKTQSAVQGLSVQQDVMVNSFIRSVYNWMAVGLALTGFVAYAVANSEFMLRLIFGNKLIFFGLIISELVLVFTISARVSSGKMNTSTATGLFILYAALNGATLSVIFLAYTAASITSTFFICAGTFTACSIYGMVTKRDLTSLGGFLMMGLFGIIIASVINMFIGSSAVSMIVSYVGVLVFVGLTAYDTQKLKYMALSQPEGLDAGTIRKGAILGALSLYLDFINLFLMLLRIFGGSRD</sequence>
<keyword evidence="3 6" id="KW-0812">Transmembrane</keyword>
<evidence type="ECO:0000313" key="7">
    <source>
        <dbReference type="EMBL" id="QTA80421.1"/>
    </source>
</evidence>
<evidence type="ECO:0000256" key="4">
    <source>
        <dbReference type="ARBA" id="ARBA00022989"/>
    </source>
</evidence>
<dbReference type="InterPro" id="IPR006214">
    <property type="entry name" value="Bax_inhibitor_1-related"/>
</dbReference>
<evidence type="ECO:0000313" key="8">
    <source>
        <dbReference type="Proteomes" id="UP000663720"/>
    </source>
</evidence>
<comment type="similarity">
    <text evidence="2 6">Belongs to the BI1 family.</text>
</comment>
<name>A0A975B854_9BACT</name>
<dbReference type="PANTHER" id="PTHR23291">
    <property type="entry name" value="BAX INHIBITOR-RELATED"/>
    <property type="match status" value="1"/>
</dbReference>
<gene>
    <name evidence="7" type="ORF">dnl_27240</name>
</gene>
<feature type="transmembrane region" description="Helical" evidence="6">
    <location>
        <begin position="30"/>
        <end position="48"/>
    </location>
</feature>
<dbReference type="Pfam" id="PF01027">
    <property type="entry name" value="Bax1-I"/>
    <property type="match status" value="1"/>
</dbReference>
<evidence type="ECO:0000256" key="2">
    <source>
        <dbReference type="ARBA" id="ARBA00010350"/>
    </source>
</evidence>
<dbReference type="PANTHER" id="PTHR23291:SF50">
    <property type="entry name" value="PROTEIN LIFEGUARD 4"/>
    <property type="match status" value="1"/>
</dbReference>
<protein>
    <submittedName>
        <fullName evidence="7">Bax inhibitor 1-related domain-containing protein</fullName>
    </submittedName>
</protein>
<feature type="transmembrane region" description="Helical" evidence="6">
    <location>
        <begin position="63"/>
        <end position="81"/>
    </location>
</feature>
<dbReference type="AlphaFoldDB" id="A0A975B854"/>
<feature type="transmembrane region" description="Helical" evidence="6">
    <location>
        <begin position="147"/>
        <end position="169"/>
    </location>
</feature>
<feature type="transmembrane region" description="Helical" evidence="6">
    <location>
        <begin position="93"/>
        <end position="114"/>
    </location>
</feature>
<organism evidence="7 8">
    <name type="scientific">Desulfonema limicola</name>
    <dbReference type="NCBI Taxonomy" id="45656"/>
    <lineage>
        <taxon>Bacteria</taxon>
        <taxon>Pseudomonadati</taxon>
        <taxon>Thermodesulfobacteriota</taxon>
        <taxon>Desulfobacteria</taxon>
        <taxon>Desulfobacterales</taxon>
        <taxon>Desulfococcaceae</taxon>
        <taxon>Desulfonema</taxon>
    </lineage>
</organism>
<dbReference type="Proteomes" id="UP000663720">
    <property type="component" value="Chromosome"/>
</dbReference>
<dbReference type="RefSeq" id="WP_420828280.1">
    <property type="nucleotide sequence ID" value="NZ_CP061799.1"/>
</dbReference>
<evidence type="ECO:0000256" key="6">
    <source>
        <dbReference type="RuleBase" id="RU004379"/>
    </source>
</evidence>
<feature type="transmembrane region" description="Helical" evidence="6">
    <location>
        <begin position="216"/>
        <end position="239"/>
    </location>
</feature>
<feature type="transmembrane region" description="Helical" evidence="6">
    <location>
        <begin position="175"/>
        <end position="195"/>
    </location>
</feature>
<dbReference type="EMBL" id="CP061799">
    <property type="protein sequence ID" value="QTA80421.1"/>
    <property type="molecule type" value="Genomic_DNA"/>
</dbReference>
<reference evidence="7" key="1">
    <citation type="journal article" date="2021" name="Microb. Physiol.">
        <title>Proteogenomic Insights into the Physiology of Marine, Sulfate-Reducing, Filamentous Desulfonema limicola and Desulfonema magnum.</title>
        <authorList>
            <person name="Schnaars V."/>
            <person name="Wohlbrand L."/>
            <person name="Scheve S."/>
            <person name="Hinrichs C."/>
            <person name="Reinhardt R."/>
            <person name="Rabus R."/>
        </authorList>
    </citation>
    <scope>NUCLEOTIDE SEQUENCE</scope>
    <source>
        <strain evidence="7">5ac10</strain>
    </source>
</reference>
<keyword evidence="8" id="KW-1185">Reference proteome</keyword>
<keyword evidence="4 6" id="KW-1133">Transmembrane helix</keyword>
<evidence type="ECO:0000256" key="5">
    <source>
        <dbReference type="ARBA" id="ARBA00023136"/>
    </source>
</evidence>
<dbReference type="CDD" id="cd10432">
    <property type="entry name" value="BI-1-like_bacterial"/>
    <property type="match status" value="1"/>
</dbReference>
<evidence type="ECO:0000256" key="3">
    <source>
        <dbReference type="ARBA" id="ARBA00022692"/>
    </source>
</evidence>
<feature type="transmembrane region" description="Helical" evidence="6">
    <location>
        <begin position="120"/>
        <end position="140"/>
    </location>
</feature>